<dbReference type="CDD" id="cd01558">
    <property type="entry name" value="D-AAT_like"/>
    <property type="match status" value="1"/>
</dbReference>
<dbReference type="PANTHER" id="PTHR42743:SF10">
    <property type="entry name" value="D-ALANINE AMINOTRANSFERASE"/>
    <property type="match status" value="1"/>
</dbReference>
<dbReference type="Proteomes" id="UP000288405">
    <property type="component" value="Unassembled WGS sequence"/>
</dbReference>
<comment type="function">
    <text evidence="8">Involved in the biosynthesis of p-aminobenzoate (PABA), a precursor of tetrahydrofolate. Converts 4-amino-4-deoxychorismate into 4-aminobenzoate (PABA) and pyruvate.</text>
</comment>
<evidence type="ECO:0000313" key="12">
    <source>
        <dbReference type="Proteomes" id="UP000288405"/>
    </source>
</evidence>
<keyword evidence="12" id="KW-1185">Reference proteome</keyword>
<dbReference type="GO" id="GO:0046656">
    <property type="term" value="P:folic acid biosynthetic process"/>
    <property type="evidence" value="ECO:0007669"/>
    <property type="project" value="UniProtKB-KW"/>
</dbReference>
<name>A0A432WF03_9GAMM</name>
<sequence length="289" mass="31989">MSYVWLNGAIVPATEAKISAFDRGFLFADGIYEVVPIYSGQPFLFDAHMERLERSLREVEIPQPVSRAHWLEIIAQLHAHAPLEHAVLYIHITRGAEFPRNHLPSPNLQPTVMATLSAFTPPVGSIAPARATLMEDIRWLRCDIKSISLLGNIMAKMAAQQDGSIEPLLHRAGRVTEGASSNYFIVKDDVLITAPADTLILPGITRDWVLKLAKKNGISVEERPFSVAELYAADECFLTSSTREIVPIGTVSGQLINDGQCGPITEKLMTCFRNSRPKAVKKVKHENQI</sequence>
<dbReference type="InterPro" id="IPR043132">
    <property type="entry name" value="BCAT-like_C"/>
</dbReference>
<accession>A0A432WF03</accession>
<proteinExistence type="inferred from homology"/>
<dbReference type="EC" id="4.1.3.38" evidence="6"/>
<evidence type="ECO:0000256" key="10">
    <source>
        <dbReference type="ARBA" id="ARBA00080135"/>
    </source>
</evidence>
<dbReference type="PANTHER" id="PTHR42743">
    <property type="entry name" value="AMINO-ACID AMINOTRANSFERASE"/>
    <property type="match status" value="1"/>
</dbReference>
<dbReference type="AlphaFoldDB" id="A0A432WF03"/>
<dbReference type="Gene3D" id="3.30.470.10">
    <property type="match status" value="1"/>
</dbReference>
<dbReference type="InterPro" id="IPR043131">
    <property type="entry name" value="BCAT-like_N"/>
</dbReference>
<dbReference type="RefSeq" id="WP_126777207.1">
    <property type="nucleotide sequence ID" value="NZ_PIPM01000008.1"/>
</dbReference>
<evidence type="ECO:0000256" key="4">
    <source>
        <dbReference type="ARBA" id="ARBA00022909"/>
    </source>
</evidence>
<organism evidence="11 12">
    <name type="scientific">Aliidiomarina sanyensis</name>
    <dbReference type="NCBI Taxonomy" id="1249555"/>
    <lineage>
        <taxon>Bacteria</taxon>
        <taxon>Pseudomonadati</taxon>
        <taxon>Pseudomonadota</taxon>
        <taxon>Gammaproteobacteria</taxon>
        <taxon>Alteromonadales</taxon>
        <taxon>Idiomarinaceae</taxon>
        <taxon>Aliidiomarina</taxon>
    </lineage>
</organism>
<evidence type="ECO:0000256" key="5">
    <source>
        <dbReference type="ARBA" id="ARBA00035633"/>
    </source>
</evidence>
<comment type="similarity">
    <text evidence="2">Belongs to the class-IV pyridoxal-phosphate-dependent aminotransferase family.</text>
</comment>
<dbReference type="SUPFAM" id="SSF56752">
    <property type="entry name" value="D-aminoacid aminotransferase-like PLP-dependent enzymes"/>
    <property type="match status" value="1"/>
</dbReference>
<dbReference type="GO" id="GO:0005829">
    <property type="term" value="C:cytosol"/>
    <property type="evidence" value="ECO:0007669"/>
    <property type="project" value="TreeGrafter"/>
</dbReference>
<dbReference type="Pfam" id="PF01063">
    <property type="entry name" value="Aminotran_4"/>
    <property type="match status" value="1"/>
</dbReference>
<keyword evidence="11" id="KW-0808">Transferase</keyword>
<dbReference type="InterPro" id="IPR001544">
    <property type="entry name" value="Aminotrans_IV"/>
</dbReference>
<dbReference type="GO" id="GO:0008483">
    <property type="term" value="F:transaminase activity"/>
    <property type="evidence" value="ECO:0007669"/>
    <property type="project" value="UniProtKB-KW"/>
</dbReference>
<evidence type="ECO:0000256" key="1">
    <source>
        <dbReference type="ARBA" id="ARBA00001933"/>
    </source>
</evidence>
<reference evidence="11 12" key="1">
    <citation type="journal article" date="2011" name="Front. Microbiol.">
        <title>Genomic signatures of strain selection and enhancement in Bacillus atrophaeus var. globigii, a historical biowarfare simulant.</title>
        <authorList>
            <person name="Gibbons H.S."/>
            <person name="Broomall S.M."/>
            <person name="McNew L.A."/>
            <person name="Daligault H."/>
            <person name="Chapman C."/>
            <person name="Bruce D."/>
            <person name="Karavis M."/>
            <person name="Krepps M."/>
            <person name="McGregor P.A."/>
            <person name="Hong C."/>
            <person name="Park K.H."/>
            <person name="Akmal A."/>
            <person name="Feldman A."/>
            <person name="Lin J.S."/>
            <person name="Chang W.E."/>
            <person name="Higgs B.W."/>
            <person name="Demirev P."/>
            <person name="Lindquist J."/>
            <person name="Liem A."/>
            <person name="Fochler E."/>
            <person name="Read T.D."/>
            <person name="Tapia R."/>
            <person name="Johnson S."/>
            <person name="Bishop-Lilly K.A."/>
            <person name="Detter C."/>
            <person name="Han C."/>
            <person name="Sozhamannan S."/>
            <person name="Rosenzweig C.N."/>
            <person name="Skowronski E.W."/>
        </authorList>
    </citation>
    <scope>NUCLEOTIDE SEQUENCE [LARGE SCALE GENOMIC DNA]</scope>
    <source>
        <strain evidence="11 12">GYP-17</strain>
    </source>
</reference>
<evidence type="ECO:0000256" key="7">
    <source>
        <dbReference type="ARBA" id="ARBA00049529"/>
    </source>
</evidence>
<keyword evidence="3" id="KW-0663">Pyridoxal phosphate</keyword>
<protein>
    <recommendedName>
        <fullName evidence="9">Aminodeoxychorismate lyase</fullName>
        <ecNumber evidence="6">4.1.3.38</ecNumber>
    </recommendedName>
    <alternativeName>
        <fullName evidence="10">4-amino-4-deoxychorismate lyase</fullName>
    </alternativeName>
</protein>
<keyword evidence="4" id="KW-0289">Folate biosynthesis</keyword>
<dbReference type="Gene3D" id="3.20.10.10">
    <property type="entry name" value="D-amino Acid Aminotransferase, subunit A, domain 2"/>
    <property type="match status" value="1"/>
</dbReference>
<evidence type="ECO:0000313" key="11">
    <source>
        <dbReference type="EMBL" id="RUO31388.1"/>
    </source>
</evidence>
<keyword evidence="11" id="KW-0032">Aminotransferase</keyword>
<dbReference type="GO" id="GO:0008652">
    <property type="term" value="P:amino acid biosynthetic process"/>
    <property type="evidence" value="ECO:0007669"/>
    <property type="project" value="UniProtKB-ARBA"/>
</dbReference>
<dbReference type="InterPro" id="IPR050571">
    <property type="entry name" value="Class-IV_PLP-Dep_Aminotrnsfr"/>
</dbReference>
<evidence type="ECO:0000256" key="6">
    <source>
        <dbReference type="ARBA" id="ARBA00035676"/>
    </source>
</evidence>
<comment type="catalytic activity">
    <reaction evidence="7">
        <text>4-amino-4-deoxychorismate = 4-aminobenzoate + pyruvate + H(+)</text>
        <dbReference type="Rhea" id="RHEA:16201"/>
        <dbReference type="ChEBI" id="CHEBI:15361"/>
        <dbReference type="ChEBI" id="CHEBI:15378"/>
        <dbReference type="ChEBI" id="CHEBI:17836"/>
        <dbReference type="ChEBI" id="CHEBI:58406"/>
        <dbReference type="EC" id="4.1.3.38"/>
    </reaction>
</comment>
<comment type="pathway">
    <text evidence="5">Cofactor biosynthesis; tetrahydrofolate biosynthesis; 4-aminobenzoate from chorismate: step 2/2.</text>
</comment>
<dbReference type="GO" id="GO:0008696">
    <property type="term" value="F:4-amino-4-deoxychorismate lyase activity"/>
    <property type="evidence" value="ECO:0007669"/>
    <property type="project" value="UniProtKB-EC"/>
</dbReference>
<evidence type="ECO:0000256" key="3">
    <source>
        <dbReference type="ARBA" id="ARBA00022898"/>
    </source>
</evidence>
<dbReference type="OrthoDB" id="21319at2"/>
<comment type="cofactor">
    <cofactor evidence="1">
        <name>pyridoxal 5'-phosphate</name>
        <dbReference type="ChEBI" id="CHEBI:597326"/>
    </cofactor>
</comment>
<dbReference type="EMBL" id="PIPM01000008">
    <property type="protein sequence ID" value="RUO31388.1"/>
    <property type="molecule type" value="Genomic_DNA"/>
</dbReference>
<comment type="caution">
    <text evidence="11">The sequence shown here is derived from an EMBL/GenBank/DDBJ whole genome shotgun (WGS) entry which is preliminary data.</text>
</comment>
<dbReference type="FunFam" id="3.20.10.10:FF:000002">
    <property type="entry name" value="D-alanine aminotransferase"/>
    <property type="match status" value="1"/>
</dbReference>
<evidence type="ECO:0000256" key="9">
    <source>
        <dbReference type="ARBA" id="ARBA00069174"/>
    </source>
</evidence>
<dbReference type="InterPro" id="IPR036038">
    <property type="entry name" value="Aminotransferase-like"/>
</dbReference>
<gene>
    <name evidence="11" type="ORF">CWE11_08610</name>
</gene>
<evidence type="ECO:0000256" key="2">
    <source>
        <dbReference type="ARBA" id="ARBA00009320"/>
    </source>
</evidence>
<evidence type="ECO:0000256" key="8">
    <source>
        <dbReference type="ARBA" id="ARBA00054027"/>
    </source>
</evidence>